<comment type="catalytic activity">
    <reaction evidence="2 14">
        <text>adenosylcob(III)inamide phosphate + GTP + H(+) = adenosylcob(III)inamide-GDP + diphosphate</text>
        <dbReference type="Rhea" id="RHEA:22712"/>
        <dbReference type="ChEBI" id="CHEBI:15378"/>
        <dbReference type="ChEBI" id="CHEBI:33019"/>
        <dbReference type="ChEBI" id="CHEBI:37565"/>
        <dbReference type="ChEBI" id="CHEBI:58502"/>
        <dbReference type="ChEBI" id="CHEBI:60487"/>
        <dbReference type="EC" id="2.7.7.62"/>
    </reaction>
</comment>
<keyword evidence="8 14" id="KW-0169">Cobalamin biosynthesis</keyword>
<dbReference type="PANTHER" id="PTHR34848">
    <property type="match status" value="1"/>
</dbReference>
<keyword evidence="12 14" id="KW-0067">ATP-binding</keyword>
<name>A0A244CMM6_PSEDV</name>
<evidence type="ECO:0000256" key="9">
    <source>
        <dbReference type="ARBA" id="ARBA00022679"/>
    </source>
</evidence>
<keyword evidence="18" id="KW-1185">Reference proteome</keyword>
<keyword evidence="10 14" id="KW-0547">Nucleotide-binding</keyword>
<evidence type="ECO:0000256" key="7">
    <source>
        <dbReference type="ARBA" id="ARBA00007490"/>
    </source>
</evidence>
<feature type="binding site" evidence="16">
    <location>
        <position position="60"/>
    </location>
    <ligand>
        <name>GTP</name>
        <dbReference type="ChEBI" id="CHEBI:37565"/>
    </ligand>
</feature>
<evidence type="ECO:0000256" key="8">
    <source>
        <dbReference type="ARBA" id="ARBA00022573"/>
    </source>
</evidence>
<keyword evidence="17" id="KW-0548">Nucleotidyltransferase</keyword>
<comment type="pathway">
    <text evidence="5 14">Cofactor biosynthesis; adenosylcobalamin biosynthesis; adenosylcobalamin from cob(II)yrinate a,c-diamide: step 6/7.</text>
</comment>
<feature type="binding site" evidence="16">
    <location>
        <position position="82"/>
    </location>
    <ligand>
        <name>GTP</name>
        <dbReference type="ChEBI" id="CHEBI:37565"/>
    </ligand>
</feature>
<evidence type="ECO:0000256" key="3">
    <source>
        <dbReference type="ARBA" id="ARBA00001522"/>
    </source>
</evidence>
<dbReference type="SUPFAM" id="SSF52540">
    <property type="entry name" value="P-loop containing nucleoside triphosphate hydrolases"/>
    <property type="match status" value="1"/>
</dbReference>
<dbReference type="GO" id="GO:0043752">
    <property type="term" value="F:adenosylcobinamide kinase activity"/>
    <property type="evidence" value="ECO:0007669"/>
    <property type="project" value="UniProtKB-EC"/>
</dbReference>
<dbReference type="GO" id="GO:0005525">
    <property type="term" value="F:GTP binding"/>
    <property type="evidence" value="ECO:0007669"/>
    <property type="project" value="UniProtKB-UniRule"/>
</dbReference>
<evidence type="ECO:0000313" key="17">
    <source>
        <dbReference type="EMBL" id="OUL56852.1"/>
    </source>
</evidence>
<dbReference type="GO" id="GO:0009236">
    <property type="term" value="P:cobalamin biosynthetic process"/>
    <property type="evidence" value="ECO:0007669"/>
    <property type="project" value="UniProtKB-UniRule"/>
</dbReference>
<dbReference type="PANTHER" id="PTHR34848:SF1">
    <property type="entry name" value="BIFUNCTIONAL ADENOSYLCOBALAMIN BIOSYNTHESIS PROTEIN COBU"/>
    <property type="match status" value="1"/>
</dbReference>
<dbReference type="RefSeq" id="WP_086745107.1">
    <property type="nucleotide sequence ID" value="NZ_MWPV01000005.1"/>
</dbReference>
<comment type="catalytic activity">
    <reaction evidence="3">
        <text>adenosylcob(III)inamide + GTP = adenosylcob(III)inamide phosphate + GDP + H(+)</text>
        <dbReference type="Rhea" id="RHEA:15765"/>
        <dbReference type="ChEBI" id="CHEBI:2480"/>
        <dbReference type="ChEBI" id="CHEBI:15378"/>
        <dbReference type="ChEBI" id="CHEBI:37565"/>
        <dbReference type="ChEBI" id="CHEBI:58189"/>
        <dbReference type="ChEBI" id="CHEBI:58502"/>
        <dbReference type="EC" id="2.7.1.156"/>
    </reaction>
</comment>
<evidence type="ECO:0000313" key="18">
    <source>
        <dbReference type="Proteomes" id="UP000194841"/>
    </source>
</evidence>
<comment type="similarity">
    <text evidence="7 14">Belongs to the CobU/CobP family.</text>
</comment>
<dbReference type="OrthoDB" id="9788370at2"/>
<dbReference type="AlphaFoldDB" id="A0A244CMM6"/>
<feature type="binding site" evidence="16">
    <location>
        <begin position="32"/>
        <end position="34"/>
    </location>
    <ligand>
        <name>GTP</name>
        <dbReference type="ChEBI" id="CHEBI:37565"/>
    </ligand>
</feature>
<dbReference type="PIRSF" id="PIRSF006135">
    <property type="entry name" value="CobU"/>
    <property type="match status" value="1"/>
</dbReference>
<evidence type="ECO:0000256" key="6">
    <source>
        <dbReference type="ARBA" id="ARBA00005159"/>
    </source>
</evidence>
<evidence type="ECO:0000256" key="1">
    <source>
        <dbReference type="ARBA" id="ARBA00000312"/>
    </source>
</evidence>
<dbReference type="EC" id="2.7.7.62" evidence="14"/>
<proteinExistence type="inferred from homology"/>
<dbReference type="EMBL" id="MWPV01000005">
    <property type="protein sequence ID" value="OUL56852.1"/>
    <property type="molecule type" value="Genomic_DNA"/>
</dbReference>
<reference evidence="17 18" key="1">
    <citation type="submission" date="2017-02" db="EMBL/GenBank/DDBJ databases">
        <title>Pseudoalteromonas ulvae TC14 Genome.</title>
        <authorList>
            <person name="Molmeret M."/>
        </authorList>
    </citation>
    <scope>NUCLEOTIDE SEQUENCE [LARGE SCALE GENOMIC DNA]</scope>
    <source>
        <strain evidence="17">TC14</strain>
    </source>
</reference>
<dbReference type="GO" id="GO:0005524">
    <property type="term" value="F:ATP binding"/>
    <property type="evidence" value="ECO:0007669"/>
    <property type="project" value="UniProtKB-UniRule"/>
</dbReference>
<keyword evidence="9 14" id="KW-0808">Transferase</keyword>
<dbReference type="InterPro" id="IPR003203">
    <property type="entry name" value="CobU/CobP"/>
</dbReference>
<evidence type="ECO:0000256" key="2">
    <source>
        <dbReference type="ARBA" id="ARBA00000711"/>
    </source>
</evidence>
<comment type="function">
    <text evidence="4 14">Catalyzes ATP-dependent phosphorylation of adenosylcobinamide and addition of GMP to adenosylcobinamide phosphate.</text>
</comment>
<dbReference type="UniPathway" id="UPA00148">
    <property type="reaction ID" value="UER00236"/>
</dbReference>
<sequence>MKHLILGGVRSGKSRFAEKLAKESKAPVVYVATAESFDTEMTHRIARHQQQRPHAWLTIECPLELTNILTDPSYQNQTLLIDCMTLWLNNWLYSVSLQHQSTEYGSHFRKDFERQFDVVKQQFIESLQGFSGTVILVSNEVGFSITPDNPLSRVFADYQGWLNQALAEVCDTVTLVVAGLPLTLKEAQ</sequence>
<dbReference type="Pfam" id="PF02283">
    <property type="entry name" value="CobU"/>
    <property type="match status" value="1"/>
</dbReference>
<dbReference type="CDD" id="cd00544">
    <property type="entry name" value="CobU"/>
    <property type="match status" value="1"/>
</dbReference>
<feature type="binding site" evidence="16">
    <location>
        <begin position="7"/>
        <end position="14"/>
    </location>
    <ligand>
        <name>GTP</name>
        <dbReference type="ChEBI" id="CHEBI:37565"/>
    </ligand>
</feature>
<comment type="caution">
    <text evidence="17">The sequence shown here is derived from an EMBL/GenBank/DDBJ whole genome shotgun (WGS) entry which is preliminary data.</text>
</comment>
<evidence type="ECO:0000256" key="15">
    <source>
        <dbReference type="PIRSR" id="PIRSR006135-1"/>
    </source>
</evidence>
<protein>
    <recommendedName>
        <fullName evidence="14">Bifunctional adenosylcobalamin biosynthesis protein</fullName>
        <ecNumber evidence="14">2.7.1.156</ecNumber>
        <ecNumber evidence="14">2.7.7.62</ecNumber>
    </recommendedName>
</protein>
<dbReference type="NCBIfam" id="NF004469">
    <property type="entry name" value="PRK05800.1"/>
    <property type="match status" value="1"/>
</dbReference>
<evidence type="ECO:0000256" key="11">
    <source>
        <dbReference type="ARBA" id="ARBA00022777"/>
    </source>
</evidence>
<accession>A0A244CMM6</accession>
<dbReference type="InterPro" id="IPR027417">
    <property type="entry name" value="P-loop_NTPase"/>
</dbReference>
<evidence type="ECO:0000256" key="10">
    <source>
        <dbReference type="ARBA" id="ARBA00022741"/>
    </source>
</evidence>
<organism evidence="17 18">
    <name type="scientific">Pseudoalteromonas ulvae</name>
    <dbReference type="NCBI Taxonomy" id="107327"/>
    <lineage>
        <taxon>Bacteria</taxon>
        <taxon>Pseudomonadati</taxon>
        <taxon>Pseudomonadota</taxon>
        <taxon>Gammaproteobacteria</taxon>
        <taxon>Alteromonadales</taxon>
        <taxon>Pseudoalteromonadaceae</taxon>
        <taxon>Pseudoalteromonas</taxon>
    </lineage>
</organism>
<evidence type="ECO:0000256" key="12">
    <source>
        <dbReference type="ARBA" id="ARBA00022840"/>
    </source>
</evidence>
<keyword evidence="13 14" id="KW-0342">GTP-binding</keyword>
<keyword evidence="11 14" id="KW-0418">Kinase</keyword>
<evidence type="ECO:0000256" key="16">
    <source>
        <dbReference type="PIRSR" id="PIRSR006135-2"/>
    </source>
</evidence>
<dbReference type="GO" id="GO:0008820">
    <property type="term" value="F:cobinamide phosphate guanylyltransferase activity"/>
    <property type="evidence" value="ECO:0007669"/>
    <property type="project" value="UniProtKB-UniRule"/>
</dbReference>
<evidence type="ECO:0000256" key="4">
    <source>
        <dbReference type="ARBA" id="ARBA00003889"/>
    </source>
</evidence>
<comment type="catalytic activity">
    <reaction evidence="1 14">
        <text>adenosylcob(III)inamide + ATP = adenosylcob(III)inamide phosphate + ADP + H(+)</text>
        <dbReference type="Rhea" id="RHEA:15769"/>
        <dbReference type="ChEBI" id="CHEBI:2480"/>
        <dbReference type="ChEBI" id="CHEBI:15378"/>
        <dbReference type="ChEBI" id="CHEBI:30616"/>
        <dbReference type="ChEBI" id="CHEBI:58502"/>
        <dbReference type="ChEBI" id="CHEBI:456216"/>
        <dbReference type="EC" id="2.7.1.156"/>
    </reaction>
</comment>
<gene>
    <name evidence="17" type="ORF">B1199_15900</name>
</gene>
<dbReference type="EC" id="2.7.1.156" evidence="14"/>
<evidence type="ECO:0000256" key="13">
    <source>
        <dbReference type="ARBA" id="ARBA00023134"/>
    </source>
</evidence>
<evidence type="ECO:0000256" key="5">
    <source>
        <dbReference type="ARBA" id="ARBA00004692"/>
    </source>
</evidence>
<feature type="active site" description="GMP-histidine intermediate" evidence="15">
    <location>
        <position position="48"/>
    </location>
</feature>
<evidence type="ECO:0000256" key="14">
    <source>
        <dbReference type="PIRNR" id="PIRNR006135"/>
    </source>
</evidence>
<dbReference type="Gene3D" id="3.40.50.300">
    <property type="entry name" value="P-loop containing nucleotide triphosphate hydrolases"/>
    <property type="match status" value="1"/>
</dbReference>
<comment type="pathway">
    <text evidence="6 14">Cofactor biosynthesis; adenosylcobalamin biosynthesis; adenosylcobalamin from cob(II)yrinate a,c-diamide: step 5/7.</text>
</comment>
<dbReference type="Proteomes" id="UP000194841">
    <property type="component" value="Unassembled WGS sequence"/>
</dbReference>